<dbReference type="GO" id="GO:0008780">
    <property type="term" value="F:acyl-[acyl-carrier-protein]-UDP-N-acetylglucosamine O-acyltransferase activity"/>
    <property type="evidence" value="ECO:0007669"/>
    <property type="project" value="InterPro"/>
</dbReference>
<evidence type="ECO:0000256" key="5">
    <source>
        <dbReference type="ARBA" id="ARBA00023315"/>
    </source>
</evidence>
<dbReference type="Gene3D" id="2.160.10.10">
    <property type="entry name" value="Hexapeptide repeat proteins"/>
    <property type="match status" value="1"/>
</dbReference>
<reference evidence="7 8" key="1">
    <citation type="submission" date="2018-10" db="EMBL/GenBank/DDBJ databases">
        <title>Sequencing the genomes of 1000 actinobacteria strains.</title>
        <authorList>
            <person name="Klenk H.-P."/>
        </authorList>
    </citation>
    <scope>NUCLEOTIDE SEQUENCE [LARGE SCALE GENOMIC DNA]</scope>
    <source>
        <strain evidence="7 8">DSM 44267</strain>
    </source>
</reference>
<dbReference type="Pfam" id="PF13720">
    <property type="entry name" value="Acetyltransf_11"/>
    <property type="match status" value="1"/>
</dbReference>
<keyword evidence="5 7" id="KW-0012">Acyltransferase</keyword>
<evidence type="ECO:0000256" key="1">
    <source>
        <dbReference type="ARBA" id="ARBA00022516"/>
    </source>
</evidence>
<keyword evidence="2" id="KW-0441">Lipid A biosynthesis</keyword>
<keyword evidence="1" id="KW-0444">Lipid biosynthesis</keyword>
<dbReference type="InterPro" id="IPR010137">
    <property type="entry name" value="Lipid_A_LpxA"/>
</dbReference>
<dbReference type="PANTHER" id="PTHR43480:SF1">
    <property type="entry name" value="ACYL-[ACYL-CARRIER-PROTEIN]--UDP-N-ACETYLGLUCOSAMINE O-ACYLTRANSFERASE, MITOCHONDRIAL-RELATED"/>
    <property type="match status" value="1"/>
</dbReference>
<keyword evidence="8" id="KW-1185">Reference proteome</keyword>
<dbReference type="InterPro" id="IPR001451">
    <property type="entry name" value="Hexapep"/>
</dbReference>
<dbReference type="GO" id="GO:0016020">
    <property type="term" value="C:membrane"/>
    <property type="evidence" value="ECO:0007669"/>
    <property type="project" value="GOC"/>
</dbReference>
<dbReference type="EMBL" id="RBXT01000001">
    <property type="protein sequence ID" value="RKT78503.1"/>
    <property type="molecule type" value="Genomic_DNA"/>
</dbReference>
<comment type="caution">
    <text evidence="7">The sequence shown here is derived from an EMBL/GenBank/DDBJ whole genome shotgun (WGS) entry which is preliminary data.</text>
</comment>
<dbReference type="InterPro" id="IPR011004">
    <property type="entry name" value="Trimer_LpxA-like_sf"/>
</dbReference>
<name>A0A495Y170_9MICO</name>
<evidence type="ECO:0000313" key="7">
    <source>
        <dbReference type="EMBL" id="RKT78503.1"/>
    </source>
</evidence>
<gene>
    <name evidence="7" type="ORF">DFJ68_1949</name>
</gene>
<evidence type="ECO:0000256" key="2">
    <source>
        <dbReference type="ARBA" id="ARBA00022556"/>
    </source>
</evidence>
<dbReference type="InterPro" id="IPR029098">
    <property type="entry name" value="Acetyltransf_C"/>
</dbReference>
<keyword evidence="3 7" id="KW-0808">Transferase</keyword>
<dbReference type="AlphaFoldDB" id="A0A495Y170"/>
<protein>
    <submittedName>
        <fullName evidence="7">UDP-N-acetylglucosamine acyltransferase</fullName>
    </submittedName>
</protein>
<feature type="domain" description="UDP N-acetylglucosamine O-acyltransferase C-terminal" evidence="6">
    <location>
        <begin position="165"/>
        <end position="201"/>
    </location>
</feature>
<dbReference type="SUPFAM" id="SSF51161">
    <property type="entry name" value="Trimeric LpxA-like enzymes"/>
    <property type="match status" value="1"/>
</dbReference>
<dbReference type="Proteomes" id="UP000278440">
    <property type="component" value="Unassembled WGS sequence"/>
</dbReference>
<dbReference type="PANTHER" id="PTHR43480">
    <property type="entry name" value="ACYL-[ACYL-CARRIER-PROTEIN]--UDP-N-ACETYLGLUCOSAMINE O-ACYLTRANSFERASE"/>
    <property type="match status" value="1"/>
</dbReference>
<sequence length="259" mass="26866">MDATRVHETAFVGPGVALGAGVVVGPFAVLLGPATVGDHVWVGPGVHLGGAPEMSSERRNRAWDGDLDHHAVVVGEHTVLRDGVVVHHGSWRPTTIGSHCQLFSRAYVAHDVVVGDRVTLSAGVSIGGHATVRDGANLGLNVSVHQRRSVGALAMVGMGTPVTRDVPPFVQAYGSPVRVHALNAVGLRRAGVDDDDLGRLAGLLRADGVAGIAGVAGVESGPGGTGWHDQTIRRELHWWHTLPDRMPARLAGAPAVVPS</sequence>
<dbReference type="OrthoDB" id="2643438at2"/>
<keyword evidence="4" id="KW-0443">Lipid metabolism</keyword>
<evidence type="ECO:0000313" key="8">
    <source>
        <dbReference type="Proteomes" id="UP000278440"/>
    </source>
</evidence>
<evidence type="ECO:0000259" key="6">
    <source>
        <dbReference type="Pfam" id="PF13720"/>
    </source>
</evidence>
<dbReference type="Pfam" id="PF00132">
    <property type="entry name" value="Hexapep"/>
    <property type="match status" value="1"/>
</dbReference>
<organism evidence="7 8">
    <name type="scientific">Terracoccus luteus</name>
    <dbReference type="NCBI Taxonomy" id="53356"/>
    <lineage>
        <taxon>Bacteria</taxon>
        <taxon>Bacillati</taxon>
        <taxon>Actinomycetota</taxon>
        <taxon>Actinomycetes</taxon>
        <taxon>Micrococcales</taxon>
        <taxon>Intrasporangiaceae</taxon>
        <taxon>Terracoccus</taxon>
    </lineage>
</organism>
<evidence type="ECO:0000256" key="4">
    <source>
        <dbReference type="ARBA" id="ARBA00023098"/>
    </source>
</evidence>
<evidence type="ECO:0000256" key="3">
    <source>
        <dbReference type="ARBA" id="ARBA00022679"/>
    </source>
</evidence>
<accession>A0A495Y170</accession>
<dbReference type="RefSeq" id="WP_121032772.1">
    <property type="nucleotide sequence ID" value="NZ_RBXT01000001.1"/>
</dbReference>
<dbReference type="GO" id="GO:0009245">
    <property type="term" value="P:lipid A biosynthetic process"/>
    <property type="evidence" value="ECO:0007669"/>
    <property type="project" value="UniProtKB-KW"/>
</dbReference>
<proteinExistence type="predicted"/>